<evidence type="ECO:0000313" key="10">
    <source>
        <dbReference type="Proteomes" id="UP000193307"/>
    </source>
</evidence>
<dbReference type="Pfam" id="PF02771">
    <property type="entry name" value="Acyl-CoA_dh_N"/>
    <property type="match status" value="1"/>
</dbReference>
<dbReference type="InterPro" id="IPR037069">
    <property type="entry name" value="AcylCoA_DH/ox_N_sf"/>
</dbReference>
<dbReference type="InterPro" id="IPR052166">
    <property type="entry name" value="Diverse_Acyl-CoA_DH"/>
</dbReference>
<dbReference type="InterPro" id="IPR046373">
    <property type="entry name" value="Acyl-CoA_Oxase/DH_mid-dom_sf"/>
</dbReference>
<evidence type="ECO:0000259" key="6">
    <source>
        <dbReference type="Pfam" id="PF00441"/>
    </source>
</evidence>
<evidence type="ECO:0000256" key="2">
    <source>
        <dbReference type="ARBA" id="ARBA00009347"/>
    </source>
</evidence>
<protein>
    <submittedName>
        <fullName evidence="9">Acyl-CoA dehydrogenase</fullName>
        <ecNumber evidence="9">1.3.99.-</ecNumber>
    </submittedName>
</protein>
<feature type="domain" description="Acyl-CoA oxidase/dehydrogenase middle" evidence="7">
    <location>
        <begin position="156"/>
        <end position="258"/>
    </location>
</feature>
<dbReference type="Gene3D" id="1.20.140.10">
    <property type="entry name" value="Butyryl-CoA Dehydrogenase, subunit A, domain 3"/>
    <property type="match status" value="1"/>
</dbReference>
<accession>A0A1Y5RLS4</accession>
<dbReference type="AlphaFoldDB" id="A0A1Y5RLS4"/>
<dbReference type="InterPro" id="IPR009075">
    <property type="entry name" value="AcylCo_DH/oxidase_C"/>
</dbReference>
<feature type="domain" description="Acyl-CoA dehydrogenase/oxidase N-terminal" evidence="8">
    <location>
        <begin position="35"/>
        <end position="151"/>
    </location>
</feature>
<dbReference type="Pfam" id="PF02770">
    <property type="entry name" value="Acyl-CoA_dh_M"/>
    <property type="match status" value="1"/>
</dbReference>
<dbReference type="EC" id="1.3.99.-" evidence="9"/>
<keyword evidence="5 9" id="KW-0560">Oxidoreductase</keyword>
<dbReference type="SUPFAM" id="SSF56645">
    <property type="entry name" value="Acyl-CoA dehydrogenase NM domain-like"/>
    <property type="match status" value="1"/>
</dbReference>
<evidence type="ECO:0000256" key="4">
    <source>
        <dbReference type="ARBA" id="ARBA00022827"/>
    </source>
</evidence>
<feature type="domain" description="Acyl-CoA dehydrogenase/oxidase C-terminal" evidence="6">
    <location>
        <begin position="268"/>
        <end position="419"/>
    </location>
</feature>
<dbReference type="Gene3D" id="2.40.110.10">
    <property type="entry name" value="Butyryl-CoA Dehydrogenase, subunit A, domain 2"/>
    <property type="match status" value="1"/>
</dbReference>
<proteinExistence type="inferred from homology"/>
<dbReference type="InterPro" id="IPR006091">
    <property type="entry name" value="Acyl-CoA_Oxase/DH_mid-dom"/>
</dbReference>
<gene>
    <name evidence="9" type="primary">mmgC_2</name>
    <name evidence="9" type="ORF">PAM7971_00475</name>
</gene>
<dbReference type="Proteomes" id="UP000193307">
    <property type="component" value="Unassembled WGS sequence"/>
</dbReference>
<evidence type="ECO:0000313" key="9">
    <source>
        <dbReference type="EMBL" id="SLN17801.1"/>
    </source>
</evidence>
<dbReference type="STRING" id="658057.SAMN04488032_101175"/>
<dbReference type="SUPFAM" id="SSF47203">
    <property type="entry name" value="Acyl-CoA dehydrogenase C-terminal domain-like"/>
    <property type="match status" value="1"/>
</dbReference>
<dbReference type="Gene3D" id="1.10.540.10">
    <property type="entry name" value="Acyl-CoA dehydrogenase/oxidase, N-terminal domain"/>
    <property type="match status" value="1"/>
</dbReference>
<dbReference type="InterPro" id="IPR036250">
    <property type="entry name" value="AcylCo_DH-like_C"/>
</dbReference>
<comment type="cofactor">
    <cofactor evidence="1 5">
        <name>FAD</name>
        <dbReference type="ChEBI" id="CHEBI:57692"/>
    </cofactor>
</comment>
<evidence type="ECO:0000259" key="8">
    <source>
        <dbReference type="Pfam" id="PF02771"/>
    </source>
</evidence>
<dbReference type="InterPro" id="IPR013786">
    <property type="entry name" value="AcylCoA_DH/ox_N"/>
</dbReference>
<evidence type="ECO:0000256" key="5">
    <source>
        <dbReference type="RuleBase" id="RU362125"/>
    </source>
</evidence>
<dbReference type="OrthoDB" id="7801364at2"/>
<name>A0A1Y5RLS4_9RHOB</name>
<keyword evidence="10" id="KW-1185">Reference proteome</keyword>
<keyword evidence="3 5" id="KW-0285">Flavoprotein</keyword>
<comment type="similarity">
    <text evidence="2 5">Belongs to the acyl-CoA dehydrogenase family.</text>
</comment>
<keyword evidence="4 5" id="KW-0274">FAD</keyword>
<reference evidence="9 10" key="1">
    <citation type="submission" date="2017-03" db="EMBL/GenBank/DDBJ databases">
        <authorList>
            <person name="Afonso C.L."/>
            <person name="Miller P.J."/>
            <person name="Scott M.A."/>
            <person name="Spackman E."/>
            <person name="Goraichik I."/>
            <person name="Dimitrov K.M."/>
            <person name="Suarez D.L."/>
            <person name="Swayne D.E."/>
        </authorList>
    </citation>
    <scope>NUCLEOTIDE SEQUENCE [LARGE SCALE GENOMIC DNA]</scope>
    <source>
        <strain evidence="9 10">CECT 7971</strain>
    </source>
</reference>
<dbReference type="EMBL" id="FWFW01000001">
    <property type="protein sequence ID" value="SLN17801.1"/>
    <property type="molecule type" value="Genomic_DNA"/>
</dbReference>
<evidence type="ECO:0000256" key="1">
    <source>
        <dbReference type="ARBA" id="ARBA00001974"/>
    </source>
</evidence>
<dbReference type="GO" id="GO:0016627">
    <property type="term" value="F:oxidoreductase activity, acting on the CH-CH group of donors"/>
    <property type="evidence" value="ECO:0007669"/>
    <property type="project" value="InterPro"/>
</dbReference>
<sequence>MTPFKSPSADIIWSLVHVAEAARIDQFDGDMTGEILAHFASFAEGVLAPIDAQGDAQGCRLQDGKVLMPDGYKDAFAQLVEGGWQGLTAPEKFGGLQMDTLTAAAVSEVFSGGNHALQMVCNLVPGAISTLLKFGSETQQNDWIPRLASGDVLSTMCLTESGAGSDLSRIRTKAVADGATWKIHGEKIFISGGDQDLSSGILHLVLARTGDVSDGVKGLSLFLCPSDVGGTKNAITVTRIEEKLGLHASPTCQMSFDGAQAELIGAQGAGLKAMFTMMNHARLDVALQGVAHAARAHDIAATYAKERKQGRTSEGHDAVLSDHADVIRMLETQDSLALGARAMAHVAIVELALGARPELVDFLTPICKVFCTEAGITSADLGLQVLGGYGYLTEYRVSQTWRDARIASIYEGANGIHAAGLVTRGLRAQGGAGADAFECLIGELGQTVELHKLTQTWKNARATVEAADDPTLFGYEFMALTAELFFRAVWVRMSEVAQQSGDADRIDRLASRVARRPLPVALPF</sequence>
<evidence type="ECO:0000259" key="7">
    <source>
        <dbReference type="Pfam" id="PF02770"/>
    </source>
</evidence>
<dbReference type="InterPro" id="IPR009100">
    <property type="entry name" value="AcylCoA_DH/oxidase_NM_dom_sf"/>
</dbReference>
<dbReference type="PANTHER" id="PTHR42803">
    <property type="entry name" value="ACYL-COA DEHYDROGENASE"/>
    <property type="match status" value="1"/>
</dbReference>
<organism evidence="9 10">
    <name type="scientific">Pacificibacter marinus</name>
    <dbReference type="NCBI Taxonomy" id="658057"/>
    <lineage>
        <taxon>Bacteria</taxon>
        <taxon>Pseudomonadati</taxon>
        <taxon>Pseudomonadota</taxon>
        <taxon>Alphaproteobacteria</taxon>
        <taxon>Rhodobacterales</taxon>
        <taxon>Roseobacteraceae</taxon>
        <taxon>Pacificibacter</taxon>
    </lineage>
</organism>
<dbReference type="Pfam" id="PF00441">
    <property type="entry name" value="Acyl-CoA_dh_1"/>
    <property type="match status" value="1"/>
</dbReference>
<dbReference type="PANTHER" id="PTHR42803:SF1">
    <property type="entry name" value="BROAD-SPECIFICITY LINEAR ACYL-COA DEHYDROGENASE FADE5"/>
    <property type="match status" value="1"/>
</dbReference>
<dbReference type="RefSeq" id="WP_085847364.1">
    <property type="nucleotide sequence ID" value="NZ_FNZV01000001.1"/>
</dbReference>
<evidence type="ECO:0000256" key="3">
    <source>
        <dbReference type="ARBA" id="ARBA00022630"/>
    </source>
</evidence>
<dbReference type="GO" id="GO:0050660">
    <property type="term" value="F:flavin adenine dinucleotide binding"/>
    <property type="evidence" value="ECO:0007669"/>
    <property type="project" value="InterPro"/>
</dbReference>